<dbReference type="Proteomes" id="UP000248925">
    <property type="component" value="Unassembled WGS sequence"/>
</dbReference>
<dbReference type="PANTHER" id="PTHR36836">
    <property type="entry name" value="COLANIC ACID BIOSYNTHESIS PROTEIN WCAK"/>
    <property type="match status" value="1"/>
</dbReference>
<protein>
    <recommendedName>
        <fullName evidence="1">Polysaccharide pyruvyl transferase domain-containing protein</fullName>
    </recommendedName>
</protein>
<evidence type="ECO:0000313" key="2">
    <source>
        <dbReference type="EMBL" id="PZM07421.1"/>
    </source>
</evidence>
<evidence type="ECO:0000259" key="1">
    <source>
        <dbReference type="Pfam" id="PF04230"/>
    </source>
</evidence>
<organism evidence="2 3">
    <name type="scientific">Rhizobium tubonense</name>
    <dbReference type="NCBI Taxonomy" id="484088"/>
    <lineage>
        <taxon>Bacteria</taxon>
        <taxon>Pseudomonadati</taxon>
        <taxon>Pseudomonadota</taxon>
        <taxon>Alphaproteobacteria</taxon>
        <taxon>Hyphomicrobiales</taxon>
        <taxon>Rhizobiaceae</taxon>
        <taxon>Rhizobium/Agrobacterium group</taxon>
        <taxon>Rhizobium</taxon>
    </lineage>
</organism>
<proteinExistence type="predicted"/>
<dbReference type="AlphaFoldDB" id="A0A2W4C2Y1"/>
<reference evidence="2 3" key="1">
    <citation type="journal article" date="2018" name="Sci. Rep.">
        <title>Rhizobium tumorigenes sp. nov., a novel plant tumorigenic bacterium isolated from cane gall tumors on thornless blackberry.</title>
        <authorList>
            <person name="Kuzmanovi N."/>
            <person name="Smalla K."/>
            <person name="Gronow S."/>
            <person name="PuBawska J."/>
        </authorList>
    </citation>
    <scope>NUCLEOTIDE SEQUENCE [LARGE SCALE GENOMIC DNA]</scope>
    <source>
        <strain evidence="2 3">CCBAU 85046</strain>
    </source>
</reference>
<dbReference type="PANTHER" id="PTHR36836:SF1">
    <property type="entry name" value="COLANIC ACID BIOSYNTHESIS PROTEIN WCAK"/>
    <property type="match status" value="1"/>
</dbReference>
<comment type="caution">
    <text evidence="2">The sequence shown here is derived from an EMBL/GenBank/DDBJ whole genome shotgun (WGS) entry which is preliminary data.</text>
</comment>
<evidence type="ECO:0000313" key="3">
    <source>
        <dbReference type="Proteomes" id="UP000248925"/>
    </source>
</evidence>
<feature type="domain" description="Polysaccharide pyruvyl transferase" evidence="1">
    <location>
        <begin position="25"/>
        <end position="345"/>
    </location>
</feature>
<keyword evidence="3" id="KW-1185">Reference proteome</keyword>
<accession>A0A2W4C2Y1</accession>
<name>A0A2W4C2Y1_9HYPH</name>
<dbReference type="InterPro" id="IPR007345">
    <property type="entry name" value="Polysacch_pyruvyl_Trfase"/>
</dbReference>
<dbReference type="Pfam" id="PF04230">
    <property type="entry name" value="PS_pyruv_trans"/>
    <property type="match status" value="1"/>
</dbReference>
<sequence length="444" mass="49297">MFATACYAGRLAVKILVFNVKYSENLGDGLLALCIEKYLGHGGVDNVQIETIDLAGREGFGTSRNRRQPAIRILHRLPPFARRMAVEYVLGRSLRKLRQEWEKKIAAADAVVIGGGNLFQDDDLNFPLKVGTLLDCVRQAKRPLAIYAVGVSGHWSPRAKSLFERLHKTQIVHLSVRDNFASDNWSHHFPDGPAAEIFPDPGLLVRHMTGPQADLFEPKFKRVAGICVTEPIILERHASQSVSAIPFRSVDDYRELIKLLLADGHRVCVFCNGAAEDQAFANQILDDAAMAKHLASGRVELAERPRTPEELIDILTSTSVILAHRLHACIAAYSLAIPHVGLGWDKKVQGFFQSVGREEYFVNGTDACVRNVWLQLNAAEREGIDAQRHAAVLEFAQSGLSHLRQALECTVRNNFTTSPKIYRKGITTSSDVVNHGVLSSRKWI</sequence>
<dbReference type="OrthoDB" id="1814359at2"/>
<dbReference type="EMBL" id="PCDP01000083">
    <property type="protein sequence ID" value="PZM07421.1"/>
    <property type="molecule type" value="Genomic_DNA"/>
</dbReference>
<gene>
    <name evidence="2" type="ORF">CPY51_31665</name>
</gene>